<sequence length="145" mass="16427">MSQQQDAKNHTRYHPLQHFFWLPLSAITILTSLVALITALVKGSSALIYGLVLAAAFIGLISGFLARRNALIVQDRVIRMEEQFRYYRLAGKMPSEKITVKQWIALRFASNEEFVALADQAAQKNMAGSDIKASIKQWRADEYRV</sequence>
<dbReference type="Pfam" id="PF20136">
    <property type="entry name" value="DUF6526"/>
    <property type="match status" value="1"/>
</dbReference>
<evidence type="ECO:0000313" key="3">
    <source>
        <dbReference type="Proteomes" id="UP001597362"/>
    </source>
</evidence>
<evidence type="ECO:0000313" key="2">
    <source>
        <dbReference type="EMBL" id="MFD2117457.1"/>
    </source>
</evidence>
<keyword evidence="1" id="KW-0472">Membrane</keyword>
<keyword evidence="1" id="KW-1133">Transmembrane helix</keyword>
<evidence type="ECO:0000256" key="1">
    <source>
        <dbReference type="SAM" id="Phobius"/>
    </source>
</evidence>
<comment type="caution">
    <text evidence="2">The sequence shown here is derived from an EMBL/GenBank/DDBJ whole genome shotgun (WGS) entry which is preliminary data.</text>
</comment>
<organism evidence="2 3">
    <name type="scientific">Paenibacillus yanchengensis</name>
    <dbReference type="NCBI Taxonomy" id="2035833"/>
    <lineage>
        <taxon>Bacteria</taxon>
        <taxon>Bacillati</taxon>
        <taxon>Bacillota</taxon>
        <taxon>Bacilli</taxon>
        <taxon>Bacillales</taxon>
        <taxon>Paenibacillaceae</taxon>
        <taxon>Paenibacillus</taxon>
    </lineage>
</organism>
<dbReference type="InterPro" id="IPR045385">
    <property type="entry name" value="DUF6526"/>
</dbReference>
<name>A0ABW4YP01_9BACL</name>
<gene>
    <name evidence="2" type="ORF">ACFSJH_17135</name>
</gene>
<dbReference type="Proteomes" id="UP001597362">
    <property type="component" value="Unassembled WGS sequence"/>
</dbReference>
<dbReference type="EMBL" id="JBHUHO010000040">
    <property type="protein sequence ID" value="MFD2117457.1"/>
    <property type="molecule type" value="Genomic_DNA"/>
</dbReference>
<keyword evidence="1" id="KW-0812">Transmembrane</keyword>
<accession>A0ABW4YP01</accession>
<reference evidence="3" key="1">
    <citation type="journal article" date="2019" name="Int. J. Syst. Evol. Microbiol.">
        <title>The Global Catalogue of Microorganisms (GCM) 10K type strain sequencing project: providing services to taxonomists for standard genome sequencing and annotation.</title>
        <authorList>
            <consortium name="The Broad Institute Genomics Platform"/>
            <consortium name="The Broad Institute Genome Sequencing Center for Infectious Disease"/>
            <person name="Wu L."/>
            <person name="Ma J."/>
        </authorList>
    </citation>
    <scope>NUCLEOTIDE SEQUENCE [LARGE SCALE GENOMIC DNA]</scope>
    <source>
        <strain evidence="3">GH52</strain>
    </source>
</reference>
<dbReference type="RefSeq" id="WP_377774647.1">
    <property type="nucleotide sequence ID" value="NZ_JBHUHO010000040.1"/>
</dbReference>
<feature type="transmembrane region" description="Helical" evidence="1">
    <location>
        <begin position="20"/>
        <end position="41"/>
    </location>
</feature>
<keyword evidence="3" id="KW-1185">Reference proteome</keyword>
<feature type="transmembrane region" description="Helical" evidence="1">
    <location>
        <begin position="47"/>
        <end position="66"/>
    </location>
</feature>
<protein>
    <submittedName>
        <fullName evidence="2">DUF6526 family protein</fullName>
    </submittedName>
</protein>
<proteinExistence type="predicted"/>